<evidence type="ECO:0000256" key="4">
    <source>
        <dbReference type="SAM" id="SignalP"/>
    </source>
</evidence>
<evidence type="ECO:0000256" key="1">
    <source>
        <dbReference type="ARBA" id="ARBA00022737"/>
    </source>
</evidence>
<feature type="repeat" description="ANK" evidence="3">
    <location>
        <begin position="134"/>
        <end position="166"/>
    </location>
</feature>
<evidence type="ECO:0000256" key="3">
    <source>
        <dbReference type="PROSITE-ProRule" id="PRU00023"/>
    </source>
</evidence>
<dbReference type="SMART" id="SM00248">
    <property type="entry name" value="ANK"/>
    <property type="match status" value="3"/>
</dbReference>
<dbReference type="Pfam" id="PF00023">
    <property type="entry name" value="Ank"/>
    <property type="match status" value="1"/>
</dbReference>
<evidence type="ECO:0000313" key="5">
    <source>
        <dbReference type="EMBL" id="RVQ67894.1"/>
    </source>
</evidence>
<dbReference type="InterPro" id="IPR036770">
    <property type="entry name" value="Ankyrin_rpt-contain_sf"/>
</dbReference>
<name>A0A437GZA5_9SPHN</name>
<dbReference type="SUPFAM" id="SSF48403">
    <property type="entry name" value="Ankyrin repeat"/>
    <property type="match status" value="1"/>
</dbReference>
<reference evidence="5 6" key="1">
    <citation type="submission" date="2018-12" db="EMBL/GenBank/DDBJ databases">
        <title>Croceicoccus ponticola sp. nov., a lipolytic bacterium isolated from seawater.</title>
        <authorList>
            <person name="Yoon J.-H."/>
        </authorList>
    </citation>
    <scope>NUCLEOTIDE SEQUENCE [LARGE SCALE GENOMIC DNA]</scope>
    <source>
        <strain evidence="5 6">GM-16</strain>
    </source>
</reference>
<gene>
    <name evidence="5" type="ORF">EKN06_07885</name>
</gene>
<keyword evidence="4" id="KW-0732">Signal</keyword>
<feature type="chain" id="PRO_5019360423" evidence="4">
    <location>
        <begin position="30"/>
        <end position="206"/>
    </location>
</feature>
<protein>
    <submittedName>
        <fullName evidence="5">Ankyrin repeat domain-containing protein</fullName>
    </submittedName>
</protein>
<dbReference type="OrthoDB" id="7390289at2"/>
<dbReference type="Gene3D" id="1.25.40.20">
    <property type="entry name" value="Ankyrin repeat-containing domain"/>
    <property type="match status" value="1"/>
</dbReference>
<dbReference type="PROSITE" id="PS50297">
    <property type="entry name" value="ANK_REP_REGION"/>
    <property type="match status" value="3"/>
</dbReference>
<keyword evidence="6" id="KW-1185">Reference proteome</keyword>
<feature type="repeat" description="ANK" evidence="3">
    <location>
        <begin position="101"/>
        <end position="133"/>
    </location>
</feature>
<dbReference type="EMBL" id="RXOL01000002">
    <property type="protein sequence ID" value="RVQ67894.1"/>
    <property type="molecule type" value="Genomic_DNA"/>
</dbReference>
<keyword evidence="2 3" id="KW-0040">ANK repeat</keyword>
<keyword evidence="1" id="KW-0677">Repeat</keyword>
<feature type="repeat" description="ANK" evidence="3">
    <location>
        <begin position="68"/>
        <end position="100"/>
    </location>
</feature>
<dbReference type="Proteomes" id="UP000283003">
    <property type="component" value="Unassembled WGS sequence"/>
</dbReference>
<dbReference type="InterPro" id="IPR002110">
    <property type="entry name" value="Ankyrin_rpt"/>
</dbReference>
<sequence length="206" mass="21635">MMGRFRRMGRAIVIVAAGAVMATAIPASAQFSDGYKFLEAVKKRDGEAVSKALSEPGSTMVNTRDISSGETALHVVVARRDLVWVTFLLQSGANPNVRNNNGVTPLELAASLSFLEGIDALADSGANVDETNSTGETALILATHMRDAAMAKMLLEKGANPDKSDNSGRSARDYAKLDGRSSSVLSAIEQFDAKNGKGGGYGPSVR</sequence>
<dbReference type="AlphaFoldDB" id="A0A437GZA5"/>
<comment type="caution">
    <text evidence="5">The sequence shown here is derived from an EMBL/GenBank/DDBJ whole genome shotgun (WGS) entry which is preliminary data.</text>
</comment>
<dbReference type="Pfam" id="PF12796">
    <property type="entry name" value="Ank_2"/>
    <property type="match status" value="1"/>
</dbReference>
<accession>A0A437GZA5</accession>
<dbReference type="PROSITE" id="PS50088">
    <property type="entry name" value="ANK_REPEAT"/>
    <property type="match status" value="3"/>
</dbReference>
<proteinExistence type="predicted"/>
<evidence type="ECO:0000313" key="6">
    <source>
        <dbReference type="Proteomes" id="UP000283003"/>
    </source>
</evidence>
<evidence type="ECO:0000256" key="2">
    <source>
        <dbReference type="ARBA" id="ARBA00023043"/>
    </source>
</evidence>
<feature type="signal peptide" evidence="4">
    <location>
        <begin position="1"/>
        <end position="29"/>
    </location>
</feature>
<organism evidence="5 6">
    <name type="scientific">Croceicoccus ponticola</name>
    <dbReference type="NCBI Taxonomy" id="2217664"/>
    <lineage>
        <taxon>Bacteria</taxon>
        <taxon>Pseudomonadati</taxon>
        <taxon>Pseudomonadota</taxon>
        <taxon>Alphaproteobacteria</taxon>
        <taxon>Sphingomonadales</taxon>
        <taxon>Erythrobacteraceae</taxon>
        <taxon>Croceicoccus</taxon>
    </lineage>
</organism>
<dbReference type="PANTHER" id="PTHR24171">
    <property type="entry name" value="ANKYRIN REPEAT DOMAIN-CONTAINING PROTEIN 39-RELATED"/>
    <property type="match status" value="1"/>
</dbReference>